<evidence type="ECO:0000313" key="3">
    <source>
        <dbReference type="Proteomes" id="UP001596978"/>
    </source>
</evidence>
<dbReference type="EMBL" id="JBHTJH010000017">
    <property type="protein sequence ID" value="MFD0863312.1"/>
    <property type="molecule type" value="Genomic_DNA"/>
</dbReference>
<evidence type="ECO:0000259" key="1">
    <source>
        <dbReference type="Pfam" id="PF03992"/>
    </source>
</evidence>
<sequence length="104" mass="12454">MKTDFKPYYAVIFTNKRTLADDEGYGKMAVRMEALAKEQPGYLGMDHARTELGITISYWESLEAIKHWKNNLDHQNAQEKGRQIWYEWYHTRICKVEREYEFNG</sequence>
<dbReference type="RefSeq" id="WP_386409235.1">
    <property type="nucleotide sequence ID" value="NZ_JBHTJH010000017.1"/>
</dbReference>
<keyword evidence="3" id="KW-1185">Reference proteome</keyword>
<dbReference type="GO" id="GO:0004497">
    <property type="term" value="F:monooxygenase activity"/>
    <property type="evidence" value="ECO:0007669"/>
    <property type="project" value="UniProtKB-KW"/>
</dbReference>
<name>A0ABW3D2G5_9FLAO</name>
<organism evidence="2 3">
    <name type="scientific">Sungkyunkwania multivorans</name>
    <dbReference type="NCBI Taxonomy" id="1173618"/>
    <lineage>
        <taxon>Bacteria</taxon>
        <taxon>Pseudomonadati</taxon>
        <taxon>Bacteroidota</taxon>
        <taxon>Flavobacteriia</taxon>
        <taxon>Flavobacteriales</taxon>
        <taxon>Flavobacteriaceae</taxon>
        <taxon>Sungkyunkwania</taxon>
    </lineage>
</organism>
<dbReference type="InterPro" id="IPR011008">
    <property type="entry name" value="Dimeric_a/b-barrel"/>
</dbReference>
<protein>
    <submittedName>
        <fullName evidence="2">Antibiotic biosynthesis monooxygenase family protein</fullName>
        <ecNumber evidence="2">1.14.-.-</ecNumber>
    </submittedName>
</protein>
<keyword evidence="2" id="KW-0503">Monooxygenase</keyword>
<dbReference type="Proteomes" id="UP001596978">
    <property type="component" value="Unassembled WGS sequence"/>
</dbReference>
<dbReference type="InterPro" id="IPR007138">
    <property type="entry name" value="ABM_dom"/>
</dbReference>
<dbReference type="EC" id="1.14.-.-" evidence="2"/>
<accession>A0ABW3D2G5</accession>
<dbReference type="PANTHER" id="PTHR37811">
    <property type="entry name" value="BLL5343 PROTEIN"/>
    <property type="match status" value="1"/>
</dbReference>
<evidence type="ECO:0000313" key="2">
    <source>
        <dbReference type="EMBL" id="MFD0863312.1"/>
    </source>
</evidence>
<dbReference type="PANTHER" id="PTHR37811:SF2">
    <property type="entry name" value="ABM DOMAIN-CONTAINING PROTEIN"/>
    <property type="match status" value="1"/>
</dbReference>
<proteinExistence type="predicted"/>
<reference evidence="3" key="1">
    <citation type="journal article" date="2019" name="Int. J. Syst. Evol. Microbiol.">
        <title>The Global Catalogue of Microorganisms (GCM) 10K type strain sequencing project: providing services to taxonomists for standard genome sequencing and annotation.</title>
        <authorList>
            <consortium name="The Broad Institute Genomics Platform"/>
            <consortium name="The Broad Institute Genome Sequencing Center for Infectious Disease"/>
            <person name="Wu L."/>
            <person name="Ma J."/>
        </authorList>
    </citation>
    <scope>NUCLEOTIDE SEQUENCE [LARGE SCALE GENOMIC DNA]</scope>
    <source>
        <strain evidence="3">CCUG 62952</strain>
    </source>
</reference>
<dbReference type="Gene3D" id="3.30.70.100">
    <property type="match status" value="1"/>
</dbReference>
<dbReference type="Pfam" id="PF03992">
    <property type="entry name" value="ABM"/>
    <property type="match status" value="1"/>
</dbReference>
<gene>
    <name evidence="2" type="ORF">ACFQ1M_13950</name>
</gene>
<dbReference type="InterPro" id="IPR052936">
    <property type="entry name" value="Jasmonate_Hydroxylase-like"/>
</dbReference>
<dbReference type="SUPFAM" id="SSF54909">
    <property type="entry name" value="Dimeric alpha+beta barrel"/>
    <property type="match status" value="1"/>
</dbReference>
<keyword evidence="2" id="KW-0560">Oxidoreductase</keyword>
<feature type="domain" description="ABM" evidence="1">
    <location>
        <begin position="31"/>
        <end position="80"/>
    </location>
</feature>
<comment type="caution">
    <text evidence="2">The sequence shown here is derived from an EMBL/GenBank/DDBJ whole genome shotgun (WGS) entry which is preliminary data.</text>
</comment>